<dbReference type="AlphaFoldDB" id="A0A239BTH2"/>
<proteinExistence type="inferred from homology"/>
<evidence type="ECO:0000313" key="3">
    <source>
        <dbReference type="EMBL" id="SNS10731.1"/>
    </source>
</evidence>
<dbReference type="InterPro" id="IPR035905">
    <property type="entry name" value="Barstar-like_sf"/>
</dbReference>
<keyword evidence="4" id="KW-1185">Reference proteome</keyword>
<reference evidence="4" key="1">
    <citation type="submission" date="2017-06" db="EMBL/GenBank/DDBJ databases">
        <authorList>
            <person name="Varghese N."/>
            <person name="Submissions S."/>
        </authorList>
    </citation>
    <scope>NUCLEOTIDE SEQUENCE [LARGE SCALE GENOMIC DNA]</scope>
    <source>
        <strain evidence="4">DSM 44485</strain>
    </source>
</reference>
<dbReference type="Proteomes" id="UP000198420">
    <property type="component" value="Unassembled WGS sequence"/>
</dbReference>
<protein>
    <submittedName>
        <fullName evidence="3">Barstar (Barnase inhibitor)</fullName>
    </submittedName>
</protein>
<dbReference type="OrthoDB" id="5184890at2"/>
<dbReference type="Gene3D" id="3.30.370.10">
    <property type="entry name" value="Barstar-like"/>
    <property type="match status" value="1"/>
</dbReference>
<comment type="similarity">
    <text evidence="1">Belongs to the barstar family.</text>
</comment>
<evidence type="ECO:0000259" key="2">
    <source>
        <dbReference type="Pfam" id="PF01337"/>
    </source>
</evidence>
<sequence length="119" mass="13146">MTSLPPWLTLTSDPVRAAVDGHACRTRAALFHEAARALGFPDYFGHNWDAFLDCLRDLDRPVLTVARADELLAEEDPRDLAILLEILAERDVPTTLATASERMPGLRTRLAAALPSPER</sequence>
<dbReference type="Pfam" id="PF01337">
    <property type="entry name" value="Barstar"/>
    <property type="match status" value="1"/>
</dbReference>
<organism evidence="3 4">
    <name type="scientific">Actinomadura mexicana</name>
    <dbReference type="NCBI Taxonomy" id="134959"/>
    <lineage>
        <taxon>Bacteria</taxon>
        <taxon>Bacillati</taxon>
        <taxon>Actinomycetota</taxon>
        <taxon>Actinomycetes</taxon>
        <taxon>Streptosporangiales</taxon>
        <taxon>Thermomonosporaceae</taxon>
        <taxon>Actinomadura</taxon>
    </lineage>
</organism>
<dbReference type="EMBL" id="FZNP01000011">
    <property type="protein sequence ID" value="SNS10731.1"/>
    <property type="molecule type" value="Genomic_DNA"/>
</dbReference>
<dbReference type="InterPro" id="IPR000468">
    <property type="entry name" value="Barstar"/>
</dbReference>
<accession>A0A239BTH2</accession>
<evidence type="ECO:0000256" key="1">
    <source>
        <dbReference type="ARBA" id="ARBA00006845"/>
    </source>
</evidence>
<evidence type="ECO:0000313" key="4">
    <source>
        <dbReference type="Proteomes" id="UP000198420"/>
    </source>
</evidence>
<dbReference type="RefSeq" id="WP_089314600.1">
    <property type="nucleotide sequence ID" value="NZ_FZNP01000011.1"/>
</dbReference>
<name>A0A239BTH2_9ACTN</name>
<gene>
    <name evidence="3" type="ORF">SAMN06265355_11175</name>
</gene>
<feature type="domain" description="Barstar (barnase inhibitor)" evidence="2">
    <location>
        <begin position="18"/>
        <end position="89"/>
    </location>
</feature>
<dbReference type="SUPFAM" id="SSF52038">
    <property type="entry name" value="Barstar-related"/>
    <property type="match status" value="1"/>
</dbReference>